<gene>
    <name evidence="1" type="ORF">D0Y65_025368</name>
</gene>
<organism evidence="1 2">
    <name type="scientific">Glycine soja</name>
    <name type="common">Wild soybean</name>
    <dbReference type="NCBI Taxonomy" id="3848"/>
    <lineage>
        <taxon>Eukaryota</taxon>
        <taxon>Viridiplantae</taxon>
        <taxon>Streptophyta</taxon>
        <taxon>Embryophyta</taxon>
        <taxon>Tracheophyta</taxon>
        <taxon>Spermatophyta</taxon>
        <taxon>Magnoliopsida</taxon>
        <taxon>eudicotyledons</taxon>
        <taxon>Gunneridae</taxon>
        <taxon>Pentapetalae</taxon>
        <taxon>rosids</taxon>
        <taxon>fabids</taxon>
        <taxon>Fabales</taxon>
        <taxon>Fabaceae</taxon>
        <taxon>Papilionoideae</taxon>
        <taxon>50 kb inversion clade</taxon>
        <taxon>NPAAA clade</taxon>
        <taxon>indigoferoid/millettioid clade</taxon>
        <taxon>Phaseoleae</taxon>
        <taxon>Glycine</taxon>
        <taxon>Glycine subgen. Soja</taxon>
    </lineage>
</organism>
<evidence type="ECO:0000313" key="2">
    <source>
        <dbReference type="Proteomes" id="UP000289340"/>
    </source>
</evidence>
<reference evidence="1 2" key="1">
    <citation type="submission" date="2018-09" db="EMBL/GenBank/DDBJ databases">
        <title>A high-quality reference genome of wild soybean provides a powerful tool to mine soybean genomes.</title>
        <authorList>
            <person name="Xie M."/>
            <person name="Chung C.Y.L."/>
            <person name="Li M.-W."/>
            <person name="Wong F.-L."/>
            <person name="Chan T.-F."/>
            <person name="Lam H.-M."/>
        </authorList>
    </citation>
    <scope>NUCLEOTIDE SEQUENCE [LARGE SCALE GENOMIC DNA]</scope>
    <source>
        <strain evidence="2">cv. W05</strain>
        <tissue evidence="1">Hypocotyl of etiolated seedlings</tissue>
    </source>
</reference>
<dbReference type="Proteomes" id="UP000289340">
    <property type="component" value="Chromosome 9"/>
</dbReference>
<accession>A0A445J6W1</accession>
<keyword evidence="2" id="KW-1185">Reference proteome</keyword>
<proteinExistence type="predicted"/>
<name>A0A445J6W1_GLYSO</name>
<dbReference type="EMBL" id="QZWG01000009">
    <property type="protein sequence ID" value="RZB94049.1"/>
    <property type="molecule type" value="Genomic_DNA"/>
</dbReference>
<protein>
    <submittedName>
        <fullName evidence="1">Uncharacterized protein</fullName>
    </submittedName>
</protein>
<comment type="caution">
    <text evidence="1">The sequence shown here is derived from an EMBL/GenBank/DDBJ whole genome shotgun (WGS) entry which is preliminary data.</text>
</comment>
<sequence length="160" mass="18124">MGNIPSGNYSERFPLDDSSVAVLLKTNSLKGSDEEVMETLECRVLLIWKDNQRTRIDQNQLQQQARTRQLPEKRSPIEQGGVLKSYSFFYGRDSGRKNLIVTLRTKRSDDDEMLPYMITVKHYFVPASCSHGVFSLVTKIRSDSGDKGDGGAQTFHPDHV</sequence>
<dbReference type="AlphaFoldDB" id="A0A445J6W1"/>
<evidence type="ECO:0000313" key="1">
    <source>
        <dbReference type="EMBL" id="RZB94049.1"/>
    </source>
</evidence>